<keyword evidence="3" id="KW-1185">Reference proteome</keyword>
<dbReference type="AlphaFoldDB" id="A0A1H8D3C5"/>
<dbReference type="STRING" id="46177.SAMN05660976_06627"/>
<name>A0A1H8D3C5_9ACTN</name>
<dbReference type="RefSeq" id="WP_201784781.1">
    <property type="nucleotide sequence ID" value="NZ_BBZG01000006.1"/>
</dbReference>
<dbReference type="InterPro" id="IPR037401">
    <property type="entry name" value="SnoaL-like"/>
</dbReference>
<dbReference type="Proteomes" id="UP000198953">
    <property type="component" value="Unassembled WGS sequence"/>
</dbReference>
<dbReference type="Gene3D" id="3.10.450.50">
    <property type="match status" value="1"/>
</dbReference>
<accession>A0A1H8D3C5</accession>
<dbReference type="InterPro" id="IPR032710">
    <property type="entry name" value="NTF2-like_dom_sf"/>
</dbReference>
<dbReference type="Pfam" id="PF13474">
    <property type="entry name" value="SnoaL_3"/>
    <property type="match status" value="1"/>
</dbReference>
<dbReference type="EMBL" id="FOBF01000020">
    <property type="protein sequence ID" value="SEN01027.1"/>
    <property type="molecule type" value="Genomic_DNA"/>
</dbReference>
<evidence type="ECO:0000313" key="2">
    <source>
        <dbReference type="EMBL" id="SEN01027.1"/>
    </source>
</evidence>
<reference evidence="2 3" key="1">
    <citation type="submission" date="2016-10" db="EMBL/GenBank/DDBJ databases">
        <authorList>
            <person name="de Groot N.N."/>
        </authorList>
    </citation>
    <scope>NUCLEOTIDE SEQUENCE [LARGE SCALE GENOMIC DNA]</scope>
    <source>
        <strain evidence="2 3">DSM 43357</strain>
    </source>
</reference>
<evidence type="ECO:0000259" key="1">
    <source>
        <dbReference type="Pfam" id="PF13474"/>
    </source>
</evidence>
<evidence type="ECO:0000313" key="3">
    <source>
        <dbReference type="Proteomes" id="UP000198953"/>
    </source>
</evidence>
<protein>
    <submittedName>
        <fullName evidence="2">SnoaL-like domain-containing protein</fullName>
    </submittedName>
</protein>
<organism evidence="2 3">
    <name type="scientific">Nonomuraea pusilla</name>
    <dbReference type="NCBI Taxonomy" id="46177"/>
    <lineage>
        <taxon>Bacteria</taxon>
        <taxon>Bacillati</taxon>
        <taxon>Actinomycetota</taxon>
        <taxon>Actinomycetes</taxon>
        <taxon>Streptosporangiales</taxon>
        <taxon>Streptosporangiaceae</taxon>
        <taxon>Nonomuraea</taxon>
    </lineage>
</organism>
<gene>
    <name evidence="2" type="ORF">SAMN05660976_06627</name>
</gene>
<sequence length="172" mass="18812">MSIGVDGIVIEKTGISFGPSSSRNRLSETGDPSGEGAEAALETFYYSLNNRDLDTLRADWSAHPLAQLNNPVGGILRGGDAISDLYAKIFSGSVTVQVTFGDVVAYLGDRHAVFAGREIGSYTTADGIETPLEIRTSRYFRYEEGHWRQYHHHGSIDDPDALRAYQRAIRGS</sequence>
<proteinExistence type="predicted"/>
<dbReference type="SUPFAM" id="SSF54427">
    <property type="entry name" value="NTF2-like"/>
    <property type="match status" value="1"/>
</dbReference>
<feature type="domain" description="SnoaL-like" evidence="1">
    <location>
        <begin position="38"/>
        <end position="156"/>
    </location>
</feature>